<dbReference type="STRING" id="568860.SAMN05421811_10322"/>
<accession>A0A1I0EEX4</accession>
<dbReference type="AlphaFoldDB" id="A0A1I0EEX4"/>
<dbReference type="Proteomes" id="UP000199361">
    <property type="component" value="Unassembled WGS sequence"/>
</dbReference>
<evidence type="ECO:0000313" key="2">
    <source>
        <dbReference type="Proteomes" id="UP000199361"/>
    </source>
</evidence>
<gene>
    <name evidence="1" type="ORF">SAMN05421811_10322</name>
</gene>
<dbReference type="OrthoDB" id="9932992at2"/>
<organism evidence="1 2">
    <name type="scientific">Nonomuraea wenchangensis</name>
    <dbReference type="NCBI Taxonomy" id="568860"/>
    <lineage>
        <taxon>Bacteria</taxon>
        <taxon>Bacillati</taxon>
        <taxon>Actinomycetota</taxon>
        <taxon>Actinomycetes</taxon>
        <taxon>Streptosporangiales</taxon>
        <taxon>Streptosporangiaceae</taxon>
        <taxon>Nonomuraea</taxon>
    </lineage>
</organism>
<evidence type="ECO:0000313" key="1">
    <source>
        <dbReference type="EMBL" id="SET43719.1"/>
    </source>
</evidence>
<name>A0A1I0EEX4_9ACTN</name>
<proteinExistence type="predicted"/>
<sequence>MPISQFAGWLTVPYSGHDLSRVFIAVGDPNDWRPAFLDWADGERVAKIRPPAPTGKAVKVWLKVNDSVTEVGKVIH</sequence>
<dbReference type="EMBL" id="FOHX01000003">
    <property type="protein sequence ID" value="SET43719.1"/>
    <property type="molecule type" value="Genomic_DNA"/>
</dbReference>
<reference evidence="1 2" key="1">
    <citation type="submission" date="2016-10" db="EMBL/GenBank/DDBJ databases">
        <authorList>
            <person name="de Groot N.N."/>
        </authorList>
    </citation>
    <scope>NUCLEOTIDE SEQUENCE [LARGE SCALE GENOMIC DNA]</scope>
    <source>
        <strain evidence="1 2">CGMCC 4.5598</strain>
    </source>
</reference>
<keyword evidence="2" id="KW-1185">Reference proteome</keyword>
<dbReference type="RefSeq" id="WP_091079046.1">
    <property type="nucleotide sequence ID" value="NZ_FOHX01000003.1"/>
</dbReference>
<protein>
    <submittedName>
        <fullName evidence="1">Uncharacterized protein</fullName>
    </submittedName>
</protein>